<evidence type="ECO:0000313" key="1">
    <source>
        <dbReference type="EMBL" id="GIQ80282.1"/>
    </source>
</evidence>
<keyword evidence="2" id="KW-1185">Reference proteome</keyword>
<evidence type="ECO:0000313" key="2">
    <source>
        <dbReference type="Proteomes" id="UP000265618"/>
    </source>
</evidence>
<dbReference type="Proteomes" id="UP000265618">
    <property type="component" value="Unassembled WGS sequence"/>
</dbReference>
<name>A0A9K3CPI8_9EUKA</name>
<comment type="caution">
    <text evidence="1">The sequence shown here is derived from an EMBL/GenBank/DDBJ whole genome shotgun (WGS) entry which is preliminary data.</text>
</comment>
<proteinExistence type="predicted"/>
<dbReference type="EMBL" id="BDIP01000137">
    <property type="protein sequence ID" value="GIQ80282.1"/>
    <property type="molecule type" value="Genomic_DNA"/>
</dbReference>
<reference evidence="1 2" key="1">
    <citation type="journal article" date="2018" name="PLoS ONE">
        <title>The draft genome of Kipferlia bialata reveals reductive genome evolution in fornicate parasites.</title>
        <authorList>
            <person name="Tanifuji G."/>
            <person name="Takabayashi S."/>
            <person name="Kume K."/>
            <person name="Takagi M."/>
            <person name="Nakayama T."/>
            <person name="Kamikawa R."/>
            <person name="Inagaki Y."/>
            <person name="Hashimoto T."/>
        </authorList>
    </citation>
    <scope>NUCLEOTIDE SEQUENCE [LARGE SCALE GENOMIC DNA]</scope>
    <source>
        <strain evidence="1">NY0173</strain>
    </source>
</reference>
<protein>
    <submittedName>
        <fullName evidence="1">Uncharacterized protein</fullName>
    </submittedName>
</protein>
<organism evidence="1 2">
    <name type="scientific">Kipferlia bialata</name>
    <dbReference type="NCBI Taxonomy" id="797122"/>
    <lineage>
        <taxon>Eukaryota</taxon>
        <taxon>Metamonada</taxon>
        <taxon>Carpediemonas-like organisms</taxon>
        <taxon>Kipferlia</taxon>
    </lineage>
</organism>
<sequence>MNERQMEVLRRYGDSLGDLNIICEFDDAEIADAIAAEGRQMERMTADYLAGGTCLSREQEVVLYIIVYTSYTEVSMDTLQY</sequence>
<dbReference type="AlphaFoldDB" id="A0A9K3CPI8"/>
<accession>A0A9K3CPI8</accession>
<gene>
    <name evidence="1" type="ORF">KIPB_001056</name>
</gene>